<dbReference type="InterPro" id="IPR014238">
    <property type="entry name" value="Spore_YlmC/YmxH"/>
</dbReference>
<sequence>MINICPNFFIDCGGQYMRRASSLKEKEVINVSDGTRLGMVSDVEINLNEGRIEGIVVPIPGKWFGLFGKDNEYIIPWESIIKVGDEIILVEMNENIVRKFLE</sequence>
<dbReference type="STRING" id="588581.Cpap_0648"/>
<dbReference type="eggNOG" id="COG1873">
    <property type="taxonomic scope" value="Bacteria"/>
</dbReference>
<dbReference type="NCBIfam" id="TIGR02888">
    <property type="entry name" value="spore_YlmC_YmxH"/>
    <property type="match status" value="1"/>
</dbReference>
<keyword evidence="3" id="KW-1185">Reference proteome</keyword>
<reference evidence="2" key="2">
    <citation type="submission" date="2011-01" db="EMBL/GenBank/DDBJ databases">
        <title>The Non-contiguous Finished genome of Clostridium papyrosolvens.</title>
        <authorList>
            <person name="Lucas S."/>
            <person name="Copeland A."/>
            <person name="Lapidus A."/>
            <person name="Cheng J.-F."/>
            <person name="Goodwin L."/>
            <person name="Pitluck S."/>
            <person name="Misra M."/>
            <person name="Chertkov O."/>
            <person name="Detter J.C."/>
            <person name="Han C."/>
            <person name="Tapia R."/>
            <person name="Land M."/>
            <person name="Hauser L."/>
            <person name="Kyrpides N."/>
            <person name="Ivanova N."/>
            <person name="Pagani I."/>
            <person name="Mouttaki H."/>
            <person name="He Z."/>
            <person name="Zhou J."/>
            <person name="Hemme C.L."/>
            <person name="Woyke T."/>
        </authorList>
    </citation>
    <scope>NUCLEOTIDE SEQUENCE [LARGE SCALE GENOMIC DNA]</scope>
    <source>
        <strain evidence="2">DSM 2782</strain>
    </source>
</reference>
<evidence type="ECO:0000313" key="2">
    <source>
        <dbReference type="EMBL" id="EGD46042.1"/>
    </source>
</evidence>
<comment type="caution">
    <text evidence="2">The sequence shown here is derived from an EMBL/GenBank/DDBJ whole genome shotgun (WGS) entry which is preliminary data.</text>
</comment>
<name>F1THR0_9FIRM</name>
<dbReference type="SUPFAM" id="SSF50346">
    <property type="entry name" value="PRC-barrel domain"/>
    <property type="match status" value="1"/>
</dbReference>
<protein>
    <submittedName>
        <fullName evidence="2">Sporulation protein, YlmC/YmxH family</fullName>
    </submittedName>
</protein>
<dbReference type="PANTHER" id="PTHR40061:SF1">
    <property type="entry name" value="SPORULATION PROTEIN YLMC-RELATED"/>
    <property type="match status" value="1"/>
</dbReference>
<dbReference type="Pfam" id="PF05239">
    <property type="entry name" value="PRC"/>
    <property type="match status" value="1"/>
</dbReference>
<feature type="domain" description="PRC-barrel" evidence="1">
    <location>
        <begin position="18"/>
        <end position="91"/>
    </location>
</feature>
<proteinExistence type="predicted"/>
<dbReference type="InterPro" id="IPR011033">
    <property type="entry name" value="PRC_barrel-like_sf"/>
</dbReference>
<dbReference type="AlphaFoldDB" id="F1THR0"/>
<evidence type="ECO:0000259" key="1">
    <source>
        <dbReference type="Pfam" id="PF05239"/>
    </source>
</evidence>
<dbReference type="InterPro" id="IPR027275">
    <property type="entry name" value="PRC-brl_dom"/>
</dbReference>
<dbReference type="Proteomes" id="UP000003860">
    <property type="component" value="Unassembled WGS sequence"/>
</dbReference>
<accession>F1THR0</accession>
<dbReference type="Gene3D" id="2.30.30.240">
    <property type="entry name" value="PRC-barrel domain"/>
    <property type="match status" value="1"/>
</dbReference>
<evidence type="ECO:0000313" key="3">
    <source>
        <dbReference type="Proteomes" id="UP000003860"/>
    </source>
</evidence>
<dbReference type="PANTHER" id="PTHR40061">
    <property type="entry name" value="SPORULATION PROTEIN YLMC-RELATED"/>
    <property type="match status" value="1"/>
</dbReference>
<reference evidence="2" key="1">
    <citation type="submission" date="2009-07" db="EMBL/GenBank/DDBJ databases">
        <authorList>
            <consortium name="US DOE Joint Genome Institute (JGI-PGF)"/>
            <person name="Lucas S."/>
            <person name="Copeland A."/>
            <person name="Lapidus A."/>
            <person name="Glavina del Rio T."/>
            <person name="Tice H."/>
            <person name="Bruce D."/>
            <person name="Goodwin L."/>
            <person name="Pitluck S."/>
            <person name="Larimer F."/>
            <person name="Land M.L."/>
            <person name="Mouttaki H."/>
            <person name="He Z."/>
            <person name="Zhou J."/>
            <person name="Hemme C.L."/>
        </authorList>
    </citation>
    <scope>NUCLEOTIDE SEQUENCE [LARGE SCALE GENOMIC DNA]</scope>
    <source>
        <strain evidence="2">DSM 2782</strain>
    </source>
</reference>
<organism evidence="2 3">
    <name type="scientific">Ruminiclostridium papyrosolvens DSM 2782</name>
    <dbReference type="NCBI Taxonomy" id="588581"/>
    <lineage>
        <taxon>Bacteria</taxon>
        <taxon>Bacillati</taxon>
        <taxon>Bacillota</taxon>
        <taxon>Clostridia</taxon>
        <taxon>Eubacteriales</taxon>
        <taxon>Oscillospiraceae</taxon>
        <taxon>Ruminiclostridium</taxon>
    </lineage>
</organism>
<dbReference type="EMBL" id="ACXX02000017">
    <property type="protein sequence ID" value="EGD46042.1"/>
    <property type="molecule type" value="Genomic_DNA"/>
</dbReference>
<gene>
    <name evidence="2" type="ORF">Cpap_0648</name>
</gene>